<gene>
    <name evidence="4" type="ORF">EDF62_2763</name>
</gene>
<organism evidence="4 5">
    <name type="scientific">Leucobacter luti</name>
    <dbReference type="NCBI Taxonomy" id="340320"/>
    <lineage>
        <taxon>Bacteria</taxon>
        <taxon>Bacillati</taxon>
        <taxon>Actinomycetota</taxon>
        <taxon>Actinomycetes</taxon>
        <taxon>Micrococcales</taxon>
        <taxon>Microbacteriaceae</taxon>
        <taxon>Leucobacter</taxon>
    </lineage>
</organism>
<name>A0A4R6RV64_9MICO</name>
<proteinExistence type="predicted"/>
<comment type="pathway">
    <text evidence="1">Metabolic intermediate biosynthesis; chorismate biosynthesis; chorismate from D-erythrose 4-phosphate and phosphoenolpyruvate: step 4/7.</text>
</comment>
<dbReference type="PANTHER" id="PTHR21089">
    <property type="entry name" value="SHIKIMATE DEHYDROGENASE"/>
    <property type="match status" value="1"/>
</dbReference>
<dbReference type="InterPro" id="IPR046346">
    <property type="entry name" value="Aminoacid_DH-like_N_sf"/>
</dbReference>
<keyword evidence="5" id="KW-1185">Reference proteome</keyword>
<comment type="caution">
    <text evidence="4">The sequence shown here is derived from an EMBL/GenBank/DDBJ whole genome shotgun (WGS) entry which is preliminary data.</text>
</comment>
<dbReference type="GO" id="GO:0019632">
    <property type="term" value="P:shikimate metabolic process"/>
    <property type="evidence" value="ECO:0007669"/>
    <property type="project" value="TreeGrafter"/>
</dbReference>
<accession>A0A4R6RV64</accession>
<sequence>MPEQLAVLGLPISHSLSPRIHRAAYAQLGLPWRYSAVRCAAAELGTFLAGRGPEWRGLSVTMPLKEEAHRLARSLDPVAESSGVVNTLARRADGRGWDGYNTDVAGLAAAIRDAGLDAARTLVIGTGATAVSAVLAAQQLGAAQLWVAGRRRTAAHAIARRFGATDGIDLADAELRRLPATLVISTLPGPAGHQASIPAELTAVPLFDVAYDPWPSPLAERWRAAGGTAHPGTAMLIEQAIVQVRIFRSGDPTTLLPDESAVRAAMRGATASADMGR</sequence>
<dbReference type="EMBL" id="SNYA01000007">
    <property type="protein sequence ID" value="TDP90195.1"/>
    <property type="molecule type" value="Genomic_DNA"/>
</dbReference>
<reference evidence="4 5" key="1">
    <citation type="submission" date="2019-03" db="EMBL/GenBank/DDBJ databases">
        <title>Genomic analyses of the natural microbiome of Caenorhabditis elegans.</title>
        <authorList>
            <person name="Samuel B."/>
        </authorList>
    </citation>
    <scope>NUCLEOTIDE SEQUENCE [LARGE SCALE GENOMIC DNA]</scope>
    <source>
        <strain evidence="4 5">JUb18</strain>
    </source>
</reference>
<evidence type="ECO:0000259" key="3">
    <source>
        <dbReference type="Pfam" id="PF08501"/>
    </source>
</evidence>
<evidence type="ECO:0000313" key="5">
    <source>
        <dbReference type="Proteomes" id="UP000295601"/>
    </source>
</evidence>
<evidence type="ECO:0000313" key="4">
    <source>
        <dbReference type="EMBL" id="TDP90195.1"/>
    </source>
</evidence>
<dbReference type="InterPro" id="IPR013708">
    <property type="entry name" value="Shikimate_DH-bd_N"/>
</dbReference>
<dbReference type="Gene3D" id="3.40.50.10860">
    <property type="entry name" value="Leucine Dehydrogenase, chain A, domain 1"/>
    <property type="match status" value="1"/>
</dbReference>
<dbReference type="Gene3D" id="3.40.50.720">
    <property type="entry name" value="NAD(P)-binding Rossmann-like Domain"/>
    <property type="match status" value="1"/>
</dbReference>
<dbReference type="Pfam" id="PF08501">
    <property type="entry name" value="Shikimate_dh_N"/>
    <property type="match status" value="1"/>
</dbReference>
<evidence type="ECO:0000256" key="2">
    <source>
        <dbReference type="ARBA" id="ARBA00023141"/>
    </source>
</evidence>
<dbReference type="CDD" id="cd01065">
    <property type="entry name" value="NAD_bind_Shikimate_DH"/>
    <property type="match status" value="1"/>
</dbReference>
<dbReference type="GO" id="GO:0005829">
    <property type="term" value="C:cytosol"/>
    <property type="evidence" value="ECO:0007669"/>
    <property type="project" value="TreeGrafter"/>
</dbReference>
<keyword evidence="2" id="KW-0028">Amino-acid biosynthesis</keyword>
<dbReference type="Proteomes" id="UP000295601">
    <property type="component" value="Unassembled WGS sequence"/>
</dbReference>
<dbReference type="OrthoDB" id="9776868at2"/>
<feature type="domain" description="Shikimate dehydrogenase substrate binding N-terminal" evidence="3">
    <location>
        <begin position="7"/>
        <end position="88"/>
    </location>
</feature>
<dbReference type="SUPFAM" id="SSF53223">
    <property type="entry name" value="Aminoacid dehydrogenase-like, N-terminal domain"/>
    <property type="match status" value="1"/>
</dbReference>
<dbReference type="InterPro" id="IPR036291">
    <property type="entry name" value="NAD(P)-bd_dom_sf"/>
</dbReference>
<dbReference type="GO" id="GO:0009073">
    <property type="term" value="P:aromatic amino acid family biosynthetic process"/>
    <property type="evidence" value="ECO:0007669"/>
    <property type="project" value="UniProtKB-KW"/>
</dbReference>
<dbReference type="PANTHER" id="PTHR21089:SF1">
    <property type="entry name" value="BIFUNCTIONAL 3-DEHYDROQUINATE DEHYDRATASE_SHIKIMATE DEHYDROGENASE, CHLOROPLASTIC"/>
    <property type="match status" value="1"/>
</dbReference>
<keyword evidence="2" id="KW-0057">Aromatic amino acid biosynthesis</keyword>
<dbReference type="AlphaFoldDB" id="A0A4R6RV64"/>
<dbReference type="GO" id="GO:0050661">
    <property type="term" value="F:NADP binding"/>
    <property type="evidence" value="ECO:0007669"/>
    <property type="project" value="TreeGrafter"/>
</dbReference>
<evidence type="ECO:0000256" key="1">
    <source>
        <dbReference type="ARBA" id="ARBA00004871"/>
    </source>
</evidence>
<dbReference type="InterPro" id="IPR022893">
    <property type="entry name" value="Shikimate_DH_fam"/>
</dbReference>
<dbReference type="GO" id="GO:0009423">
    <property type="term" value="P:chorismate biosynthetic process"/>
    <property type="evidence" value="ECO:0007669"/>
    <property type="project" value="TreeGrafter"/>
</dbReference>
<dbReference type="SUPFAM" id="SSF51735">
    <property type="entry name" value="NAD(P)-binding Rossmann-fold domains"/>
    <property type="match status" value="1"/>
</dbReference>
<dbReference type="GO" id="GO:0004764">
    <property type="term" value="F:shikimate 3-dehydrogenase (NADP+) activity"/>
    <property type="evidence" value="ECO:0007669"/>
    <property type="project" value="InterPro"/>
</dbReference>
<protein>
    <submittedName>
        <fullName evidence="4">Shikimate dehydrogenase</fullName>
    </submittedName>
</protein>
<dbReference type="RefSeq" id="WP_133617411.1">
    <property type="nucleotide sequence ID" value="NZ_SNYA01000007.1"/>
</dbReference>